<evidence type="ECO:0008006" key="4">
    <source>
        <dbReference type="Google" id="ProtNLM"/>
    </source>
</evidence>
<dbReference type="Proteomes" id="UP000637578">
    <property type="component" value="Unassembled WGS sequence"/>
</dbReference>
<feature type="transmembrane region" description="Helical" evidence="1">
    <location>
        <begin position="12"/>
        <end position="34"/>
    </location>
</feature>
<reference evidence="2" key="2">
    <citation type="submission" date="2020-09" db="EMBL/GenBank/DDBJ databases">
        <authorList>
            <person name="Sun Q."/>
            <person name="Zhou Y."/>
        </authorList>
    </citation>
    <scope>NUCLEOTIDE SEQUENCE</scope>
    <source>
        <strain evidence="2">CGMCC 4.5737</strain>
    </source>
</reference>
<organism evidence="2 3">
    <name type="scientific">Longimycelium tulufanense</name>
    <dbReference type="NCBI Taxonomy" id="907463"/>
    <lineage>
        <taxon>Bacteria</taxon>
        <taxon>Bacillati</taxon>
        <taxon>Actinomycetota</taxon>
        <taxon>Actinomycetes</taxon>
        <taxon>Pseudonocardiales</taxon>
        <taxon>Pseudonocardiaceae</taxon>
        <taxon>Longimycelium</taxon>
    </lineage>
</organism>
<accession>A0A8J3FW86</accession>
<name>A0A8J3FW86_9PSEU</name>
<keyword evidence="3" id="KW-1185">Reference proteome</keyword>
<comment type="caution">
    <text evidence="2">The sequence shown here is derived from an EMBL/GenBank/DDBJ whole genome shotgun (WGS) entry which is preliminary data.</text>
</comment>
<protein>
    <recommendedName>
        <fullName evidence="4">SHOCT domain-containing protein</fullName>
    </recommendedName>
</protein>
<keyword evidence="1" id="KW-0812">Transmembrane</keyword>
<evidence type="ECO:0000313" key="2">
    <source>
        <dbReference type="EMBL" id="GGM51282.1"/>
    </source>
</evidence>
<evidence type="ECO:0000313" key="3">
    <source>
        <dbReference type="Proteomes" id="UP000637578"/>
    </source>
</evidence>
<dbReference type="EMBL" id="BMMK01000008">
    <property type="protein sequence ID" value="GGM51282.1"/>
    <property type="molecule type" value="Genomic_DNA"/>
</dbReference>
<sequence length="78" mass="8955">MVDGMGGVFWWMALWGLLGLVLLVLAVVAIFWLVRSMIQPGRPGTDPAEEELRRRYALGEIGREEYLERMTDLRRPPP</sequence>
<proteinExistence type="predicted"/>
<reference evidence="2" key="1">
    <citation type="journal article" date="2014" name="Int. J. Syst. Evol. Microbiol.">
        <title>Complete genome sequence of Corynebacterium casei LMG S-19264T (=DSM 44701T), isolated from a smear-ripened cheese.</title>
        <authorList>
            <consortium name="US DOE Joint Genome Institute (JGI-PGF)"/>
            <person name="Walter F."/>
            <person name="Albersmeier A."/>
            <person name="Kalinowski J."/>
            <person name="Ruckert C."/>
        </authorList>
    </citation>
    <scope>NUCLEOTIDE SEQUENCE</scope>
    <source>
        <strain evidence="2">CGMCC 4.5737</strain>
    </source>
</reference>
<keyword evidence="1" id="KW-0472">Membrane</keyword>
<gene>
    <name evidence="2" type="ORF">GCM10012275_22780</name>
</gene>
<dbReference type="AlphaFoldDB" id="A0A8J3FW86"/>
<evidence type="ECO:0000256" key="1">
    <source>
        <dbReference type="SAM" id="Phobius"/>
    </source>
</evidence>
<keyword evidence="1" id="KW-1133">Transmembrane helix</keyword>